<evidence type="ECO:0000313" key="1">
    <source>
        <dbReference type="EMBL" id="ERM80150.1"/>
    </source>
</evidence>
<dbReference type="EMBL" id="AWXR01000154">
    <property type="protein sequence ID" value="ERM80150.1"/>
    <property type="molecule type" value="Genomic_DNA"/>
</dbReference>
<gene>
    <name evidence="1" type="ORF">P872_14490</name>
</gene>
<accession>U5BIB0</accession>
<protein>
    <submittedName>
        <fullName evidence="1">Uncharacterized protein</fullName>
    </submittedName>
</protein>
<sequence>MFNAESAKYLGKVSKVFLWFLKLVGFRKIRANPCFFFAFFAKTSADFARNYFNTQNAKRFAWIKKLPGKGFADDL</sequence>
<name>U5BIB0_9BACT</name>
<organism evidence="1 2">
    <name type="scientific">Rhodonellum psychrophilum GCM71 = DSM 17998</name>
    <dbReference type="NCBI Taxonomy" id="1123057"/>
    <lineage>
        <taxon>Bacteria</taxon>
        <taxon>Pseudomonadati</taxon>
        <taxon>Bacteroidota</taxon>
        <taxon>Cytophagia</taxon>
        <taxon>Cytophagales</taxon>
        <taxon>Cytophagaceae</taxon>
        <taxon>Rhodonellum</taxon>
    </lineage>
</organism>
<evidence type="ECO:0000313" key="2">
    <source>
        <dbReference type="Proteomes" id="UP000016843"/>
    </source>
</evidence>
<dbReference type="Proteomes" id="UP000016843">
    <property type="component" value="Unassembled WGS sequence"/>
</dbReference>
<dbReference type="AlphaFoldDB" id="U5BIB0"/>
<comment type="caution">
    <text evidence="1">The sequence shown here is derived from an EMBL/GenBank/DDBJ whole genome shotgun (WGS) entry which is preliminary data.</text>
</comment>
<reference evidence="1 2" key="1">
    <citation type="journal article" date="2013" name="Genome Announc.">
        <title>Draft Genome Sequence of the Psychrophilic and Alkaliphilic Rhodonellum psychrophilum Strain GCM71T.</title>
        <authorList>
            <person name="Hauptmann A.L."/>
            <person name="Glaring M.A."/>
            <person name="Hallin P.F."/>
            <person name="Prieme A."/>
            <person name="Stougaard P."/>
        </authorList>
    </citation>
    <scope>NUCLEOTIDE SEQUENCE [LARGE SCALE GENOMIC DNA]</scope>
    <source>
        <strain evidence="1 2">GCM71</strain>
    </source>
</reference>
<proteinExistence type="predicted"/>
<keyword evidence="2" id="KW-1185">Reference proteome</keyword>